<keyword evidence="3" id="KW-1185">Reference proteome</keyword>
<accession>A0A0S2HY65</accession>
<dbReference type="InterPro" id="IPR014710">
    <property type="entry name" value="RmlC-like_jellyroll"/>
</dbReference>
<evidence type="ECO:0000259" key="1">
    <source>
        <dbReference type="PROSITE" id="PS50042"/>
    </source>
</evidence>
<evidence type="ECO:0000313" key="3">
    <source>
        <dbReference type="Proteomes" id="UP000064893"/>
    </source>
</evidence>
<dbReference type="Proteomes" id="UP000064893">
    <property type="component" value="Chromosome"/>
</dbReference>
<protein>
    <submittedName>
        <fullName evidence="2">Cyclic nucleotide-binding domain protein</fullName>
    </submittedName>
</protein>
<dbReference type="RefSeq" id="WP_057952558.1">
    <property type="nucleotide sequence ID" value="NZ_CP013118.1"/>
</dbReference>
<feature type="domain" description="Cyclic nucleotide-binding" evidence="1">
    <location>
        <begin position="18"/>
        <end position="82"/>
    </location>
</feature>
<dbReference type="Pfam" id="PF00027">
    <property type="entry name" value="cNMP_binding"/>
    <property type="match status" value="1"/>
</dbReference>
<proteinExistence type="predicted"/>
<dbReference type="AlphaFoldDB" id="A0A0S2HY65"/>
<dbReference type="InterPro" id="IPR018490">
    <property type="entry name" value="cNMP-bd_dom_sf"/>
</dbReference>
<dbReference type="OrthoDB" id="9127033at2"/>
<name>A0A0S2HY65_9BACT</name>
<dbReference type="KEGG" id="blq:L21SP5_01415"/>
<sequence length="82" mass="9259">MDFKPCNSCGTCPVGWDNFKNLTEAQIKEIDETRFEARYRAGEMIFKQGTPTPNAVFMADGLAKLYLETEEGKRVIIALIKP</sequence>
<dbReference type="STRING" id="1307839.L21SP5_01415"/>
<evidence type="ECO:0000313" key="2">
    <source>
        <dbReference type="EMBL" id="ALO15065.1"/>
    </source>
</evidence>
<reference evidence="2 3" key="1">
    <citation type="submission" date="2015-11" db="EMBL/GenBank/DDBJ databases">
        <title>Description and complete genome sequence of a novel strain predominating in hypersaline microbial mats and representing a new family of the Bacteriodetes phylum.</title>
        <authorList>
            <person name="Spring S."/>
            <person name="Bunk B."/>
            <person name="Sproer C."/>
            <person name="Klenk H.-P."/>
        </authorList>
    </citation>
    <scope>NUCLEOTIDE SEQUENCE [LARGE SCALE GENOMIC DNA]</scope>
    <source>
        <strain evidence="2 3">L21-Spi-D4</strain>
    </source>
</reference>
<organism evidence="2 3">
    <name type="scientific">Salinivirga cyanobacteriivorans</name>
    <dbReference type="NCBI Taxonomy" id="1307839"/>
    <lineage>
        <taxon>Bacteria</taxon>
        <taxon>Pseudomonadati</taxon>
        <taxon>Bacteroidota</taxon>
        <taxon>Bacteroidia</taxon>
        <taxon>Bacteroidales</taxon>
        <taxon>Salinivirgaceae</taxon>
        <taxon>Salinivirga</taxon>
    </lineage>
</organism>
<dbReference type="EMBL" id="CP013118">
    <property type="protein sequence ID" value="ALO15065.1"/>
    <property type="molecule type" value="Genomic_DNA"/>
</dbReference>
<dbReference type="Gene3D" id="2.60.120.10">
    <property type="entry name" value="Jelly Rolls"/>
    <property type="match status" value="1"/>
</dbReference>
<dbReference type="InterPro" id="IPR000595">
    <property type="entry name" value="cNMP-bd_dom"/>
</dbReference>
<dbReference type="PROSITE" id="PS50042">
    <property type="entry name" value="CNMP_BINDING_3"/>
    <property type="match status" value="1"/>
</dbReference>
<gene>
    <name evidence="2" type="ORF">L21SP5_01415</name>
</gene>
<dbReference type="SUPFAM" id="SSF51206">
    <property type="entry name" value="cAMP-binding domain-like"/>
    <property type="match status" value="1"/>
</dbReference>
<dbReference type="CDD" id="cd00038">
    <property type="entry name" value="CAP_ED"/>
    <property type="match status" value="1"/>
</dbReference>